<keyword evidence="3" id="KW-1185">Reference proteome</keyword>
<organism evidence="2 3">
    <name type="scientific">Microlunatus sagamiharensis</name>
    <dbReference type="NCBI Taxonomy" id="546874"/>
    <lineage>
        <taxon>Bacteria</taxon>
        <taxon>Bacillati</taxon>
        <taxon>Actinomycetota</taxon>
        <taxon>Actinomycetes</taxon>
        <taxon>Propionibacteriales</taxon>
        <taxon>Propionibacteriaceae</taxon>
        <taxon>Microlunatus</taxon>
    </lineage>
</organism>
<protein>
    <submittedName>
        <fullName evidence="2">Uncharacterized protein</fullName>
    </submittedName>
</protein>
<sequence length="83" mass="9176">MSVPRPWPARRPVWQLVMGLVGLLVAVLWLVALLVSPSADAWRILMVVVWAGIGLVSILSWRRTVKEYDADGGRDETPRPDGG</sequence>
<evidence type="ECO:0000313" key="2">
    <source>
        <dbReference type="EMBL" id="SDU92261.1"/>
    </source>
</evidence>
<gene>
    <name evidence="2" type="ORF">SAMN04488544_2021</name>
</gene>
<keyword evidence="1" id="KW-1133">Transmembrane helix</keyword>
<evidence type="ECO:0000256" key="1">
    <source>
        <dbReference type="SAM" id="Phobius"/>
    </source>
</evidence>
<dbReference type="EMBL" id="LT629799">
    <property type="protein sequence ID" value="SDU92261.1"/>
    <property type="molecule type" value="Genomic_DNA"/>
</dbReference>
<evidence type="ECO:0000313" key="3">
    <source>
        <dbReference type="Proteomes" id="UP000198825"/>
    </source>
</evidence>
<feature type="transmembrane region" description="Helical" evidence="1">
    <location>
        <begin position="41"/>
        <end position="61"/>
    </location>
</feature>
<dbReference type="Proteomes" id="UP000198825">
    <property type="component" value="Chromosome I"/>
</dbReference>
<reference evidence="3" key="1">
    <citation type="submission" date="2016-10" db="EMBL/GenBank/DDBJ databases">
        <authorList>
            <person name="Varghese N."/>
            <person name="Submissions S."/>
        </authorList>
    </citation>
    <scope>NUCLEOTIDE SEQUENCE [LARGE SCALE GENOMIC DNA]</scope>
    <source>
        <strain evidence="3">DSM 21743</strain>
    </source>
</reference>
<dbReference type="RefSeq" id="WP_157719921.1">
    <property type="nucleotide sequence ID" value="NZ_LT629799.1"/>
</dbReference>
<name>A0A1H2MH85_9ACTN</name>
<keyword evidence="1" id="KW-0472">Membrane</keyword>
<dbReference type="AlphaFoldDB" id="A0A1H2MH85"/>
<keyword evidence="1" id="KW-0812">Transmembrane</keyword>
<accession>A0A1H2MH85</accession>
<proteinExistence type="predicted"/>
<feature type="transmembrane region" description="Helical" evidence="1">
    <location>
        <begin position="12"/>
        <end position="35"/>
    </location>
</feature>